<evidence type="ECO:0000313" key="1">
    <source>
        <dbReference type="EMBL" id="ALY09322.1"/>
    </source>
</evidence>
<dbReference type="KEGG" id="vg:40069860"/>
<sequence length="127" mass="14871">MTNYIVLQNTQFRTEDDPEWKPWEYLGGGNAAMLRYGMHDWTTGTRFYTIEDAAESMDRTIERSFLNTQTDLMYEIPGIDPVTSAESPDHFRTLVCTHKLVQGTYFLITFFIFHRSSDTAVQWRNNV</sequence>
<dbReference type="EMBL" id="KU160650">
    <property type="protein sequence ID" value="ALY09322.1"/>
    <property type="molecule type" value="Genomic_DNA"/>
</dbReference>
<protein>
    <submittedName>
        <fullName evidence="1">Uncharacterized protein</fullName>
    </submittedName>
</protein>
<name>A0A0U4ILC0_9CAUD</name>
<dbReference type="Proteomes" id="UP000224503">
    <property type="component" value="Segment"/>
</dbReference>
<proteinExistence type="predicted"/>
<dbReference type="GeneID" id="40069860"/>
<evidence type="ECO:0000313" key="2">
    <source>
        <dbReference type="Proteomes" id="UP000224503"/>
    </source>
</evidence>
<reference evidence="1 2" key="1">
    <citation type="submission" date="2015-11" db="EMBL/GenBank/DDBJ databases">
        <authorList>
            <person name="Ott C."/>
            <person name="Guerrero C.A."/>
            <person name="Bradley K.W."/>
            <person name="Asai D.J."/>
            <person name="Bowman C.A."/>
            <person name="Russell D.A."/>
            <person name="Pope W.H."/>
            <person name="Jacobs-Sera D."/>
            <person name="Hendrix R.W."/>
            <person name="Hatfull G.F."/>
        </authorList>
    </citation>
    <scope>NUCLEOTIDE SEQUENCE [LARGE SCALE GENOMIC DNA]</scope>
</reference>
<keyword evidence="2" id="KW-1185">Reference proteome</keyword>
<gene>
    <name evidence="1" type="primary">52</name>
    <name evidence="1" type="ORF">JASMINE_52</name>
</gene>
<dbReference type="OrthoDB" id="31665at10239"/>
<organism evidence="1 2">
    <name type="scientific">Arthrobacter phage Jasmine</name>
    <dbReference type="NCBI Taxonomy" id="1772302"/>
    <lineage>
        <taxon>Viruses</taxon>
        <taxon>Duplodnaviria</taxon>
        <taxon>Heunggongvirae</taxon>
        <taxon>Uroviricota</taxon>
        <taxon>Caudoviricetes</taxon>
        <taxon>Jasminevirus</taxon>
        <taxon>Jasminevirus jasmine</taxon>
    </lineage>
</organism>
<accession>A0A0U4ILC0</accession>
<dbReference type="RefSeq" id="YP_009594340.1">
    <property type="nucleotide sequence ID" value="NC_041875.1"/>
</dbReference>